<keyword evidence="2" id="KW-1185">Reference proteome</keyword>
<name>A0ABR5AD07_9BACL</name>
<organism evidence="1 2">
    <name type="scientific">Gordoniibacillus kamchatkensis</name>
    <dbReference type="NCBI Taxonomy" id="1590651"/>
    <lineage>
        <taxon>Bacteria</taxon>
        <taxon>Bacillati</taxon>
        <taxon>Bacillota</taxon>
        <taxon>Bacilli</taxon>
        <taxon>Bacillales</taxon>
        <taxon>Paenibacillaceae</taxon>
        <taxon>Gordoniibacillus</taxon>
    </lineage>
</organism>
<dbReference type="RefSeq" id="WP_041050181.1">
    <property type="nucleotide sequence ID" value="NZ_JXAK01000048.1"/>
</dbReference>
<reference evidence="1 2" key="1">
    <citation type="submission" date="2014-12" db="EMBL/GenBank/DDBJ databases">
        <title>Draft genome sequence of Paenibacillus kamchatkensis strain B-2647.</title>
        <authorList>
            <person name="Karlyshev A.V."/>
            <person name="Kudryashova E.B."/>
        </authorList>
    </citation>
    <scope>NUCLEOTIDE SEQUENCE [LARGE SCALE GENOMIC DNA]</scope>
    <source>
        <strain evidence="1 2">VKM B-2647</strain>
    </source>
</reference>
<sequence length="142" mass="16406">MSFCCGASMIGTRGTLKHIRTRIHNVPVLFCPVCHRTEVHYLVEDEYEILAEYAHGDGATDVDFLEYVETKSDRDLFENCVSNEEEDPMDVVRNQIDMALDLLAVAKTIGDEEWEEQLKRRLQMLGNRQRKLQAKRTSKNKS</sequence>
<protein>
    <submittedName>
        <fullName evidence="1">Membrane protein</fullName>
    </submittedName>
</protein>
<evidence type="ECO:0000313" key="1">
    <source>
        <dbReference type="EMBL" id="KIL38897.1"/>
    </source>
</evidence>
<comment type="caution">
    <text evidence="1">The sequence shown here is derived from an EMBL/GenBank/DDBJ whole genome shotgun (WGS) entry which is preliminary data.</text>
</comment>
<gene>
    <name evidence="1" type="ORF">SD70_23355</name>
</gene>
<dbReference type="EMBL" id="JXAK01000048">
    <property type="protein sequence ID" value="KIL38897.1"/>
    <property type="molecule type" value="Genomic_DNA"/>
</dbReference>
<evidence type="ECO:0000313" key="2">
    <source>
        <dbReference type="Proteomes" id="UP000031967"/>
    </source>
</evidence>
<dbReference type="Proteomes" id="UP000031967">
    <property type="component" value="Unassembled WGS sequence"/>
</dbReference>
<proteinExistence type="predicted"/>
<accession>A0ABR5AD07</accession>